<dbReference type="InterPro" id="IPR050789">
    <property type="entry name" value="Diverse_Enzym_Activities"/>
</dbReference>
<name>A0A3Q9G4P1_9ACTO</name>
<organism evidence="2 3">
    <name type="scientific">Flaviflexus ciconiae</name>
    <dbReference type="NCBI Taxonomy" id="2496867"/>
    <lineage>
        <taxon>Bacteria</taxon>
        <taxon>Bacillati</taxon>
        <taxon>Actinomycetota</taxon>
        <taxon>Actinomycetes</taxon>
        <taxon>Actinomycetales</taxon>
        <taxon>Actinomycetaceae</taxon>
        <taxon>Flaviflexus</taxon>
    </lineage>
</organism>
<evidence type="ECO:0000259" key="1">
    <source>
        <dbReference type="Pfam" id="PF00144"/>
    </source>
</evidence>
<dbReference type="EMBL" id="CP034593">
    <property type="protein sequence ID" value="AZQ77318.1"/>
    <property type="molecule type" value="Genomic_DNA"/>
</dbReference>
<dbReference type="KEGG" id="flh:EJ997_08230"/>
<keyword evidence="3" id="KW-1185">Reference proteome</keyword>
<dbReference type="InterPro" id="IPR012338">
    <property type="entry name" value="Beta-lactam/transpept-like"/>
</dbReference>
<evidence type="ECO:0000313" key="2">
    <source>
        <dbReference type="EMBL" id="AZQ77318.1"/>
    </source>
</evidence>
<keyword evidence="2" id="KW-0378">Hydrolase</keyword>
<dbReference type="Pfam" id="PF00144">
    <property type="entry name" value="Beta-lactamase"/>
    <property type="match status" value="1"/>
</dbReference>
<dbReference type="AlphaFoldDB" id="A0A3Q9G4P1"/>
<proteinExistence type="predicted"/>
<dbReference type="InterPro" id="IPR001466">
    <property type="entry name" value="Beta-lactam-related"/>
</dbReference>
<dbReference type="Proteomes" id="UP000280344">
    <property type="component" value="Chromosome"/>
</dbReference>
<accession>A0A3Q9G4P1</accession>
<evidence type="ECO:0000313" key="3">
    <source>
        <dbReference type="Proteomes" id="UP000280344"/>
    </source>
</evidence>
<dbReference type="PANTHER" id="PTHR43283">
    <property type="entry name" value="BETA-LACTAMASE-RELATED"/>
    <property type="match status" value="1"/>
</dbReference>
<dbReference type="SUPFAM" id="SSF56601">
    <property type="entry name" value="beta-lactamase/transpeptidase-like"/>
    <property type="match status" value="1"/>
</dbReference>
<dbReference type="GO" id="GO:0016787">
    <property type="term" value="F:hydrolase activity"/>
    <property type="evidence" value="ECO:0007669"/>
    <property type="project" value="UniProtKB-KW"/>
</dbReference>
<feature type="domain" description="Beta-lactamase-related" evidence="1">
    <location>
        <begin position="23"/>
        <end position="233"/>
    </location>
</feature>
<gene>
    <name evidence="2" type="ORF">EJ997_08230</name>
</gene>
<sequence>MDAVILSSVDKVIKTRGQIAQDFPFASVTKLFATYATLVAVDRHLVSLDDEAGPATVRHLLGHASGLPLNDGATLAEPGTRRIYSNKGIEVLGDHVAGRVGMEFQEWIEETVLEPLGLSSILIEGTPAHSGVGNAEDLAAFSRELLAPTLVSQESYEEATSLSFGELTGVLPGYGRQKNNAWGLGFEIRADKSPHWLAESFSPRAFGHFGQSGSFLWVDPDAQLAGVYLGDENFGQKHIDMWPGLTEKMRAGEDF</sequence>
<protein>
    <submittedName>
        <fullName evidence="2">Class A beta-lactamase-related serine hydrolase</fullName>
    </submittedName>
</protein>
<dbReference type="PANTHER" id="PTHR43283:SF15">
    <property type="entry name" value="CONSERVED PROTEIN"/>
    <property type="match status" value="1"/>
</dbReference>
<reference evidence="2 3" key="1">
    <citation type="submission" date="2018-12" db="EMBL/GenBank/DDBJ databases">
        <title>Complete genome sequence of Flaviflexus sp. H23T48.</title>
        <authorList>
            <person name="Bae J.-W."/>
            <person name="Lee J.-Y."/>
        </authorList>
    </citation>
    <scope>NUCLEOTIDE SEQUENCE [LARGE SCALE GENOMIC DNA]</scope>
    <source>
        <strain evidence="2 3">H23T48</strain>
    </source>
</reference>
<dbReference type="OrthoDB" id="3336932at2"/>
<dbReference type="RefSeq" id="WP_126704122.1">
    <property type="nucleotide sequence ID" value="NZ_CP034593.1"/>
</dbReference>
<dbReference type="Gene3D" id="3.40.710.10">
    <property type="entry name" value="DD-peptidase/beta-lactamase superfamily"/>
    <property type="match status" value="1"/>
</dbReference>